<protein>
    <submittedName>
        <fullName evidence="1">Uncharacterized protein</fullName>
    </submittedName>
</protein>
<proteinExistence type="predicted"/>
<organism evidence="1 2">
    <name type="scientific">Necator americanus</name>
    <name type="common">Human hookworm</name>
    <dbReference type="NCBI Taxonomy" id="51031"/>
    <lineage>
        <taxon>Eukaryota</taxon>
        <taxon>Metazoa</taxon>
        <taxon>Ecdysozoa</taxon>
        <taxon>Nematoda</taxon>
        <taxon>Chromadorea</taxon>
        <taxon>Rhabditida</taxon>
        <taxon>Rhabditina</taxon>
        <taxon>Rhabditomorpha</taxon>
        <taxon>Strongyloidea</taxon>
        <taxon>Ancylostomatidae</taxon>
        <taxon>Bunostominae</taxon>
        <taxon>Necator</taxon>
    </lineage>
</organism>
<reference evidence="1 2" key="1">
    <citation type="submission" date="2023-08" db="EMBL/GenBank/DDBJ databases">
        <title>A Necator americanus chromosomal reference genome.</title>
        <authorList>
            <person name="Ilik V."/>
            <person name="Petrzelkova K.J."/>
            <person name="Pardy F."/>
            <person name="Fuh T."/>
            <person name="Niatou-Singa F.S."/>
            <person name="Gouil Q."/>
            <person name="Baker L."/>
            <person name="Ritchie M.E."/>
            <person name="Jex A.R."/>
            <person name="Gazzola D."/>
            <person name="Li H."/>
            <person name="Toshio Fujiwara R."/>
            <person name="Zhan B."/>
            <person name="Aroian R.V."/>
            <person name="Pafco B."/>
            <person name="Schwarz E.M."/>
        </authorList>
    </citation>
    <scope>NUCLEOTIDE SEQUENCE [LARGE SCALE GENOMIC DNA]</scope>
    <source>
        <strain evidence="1 2">Aroian</strain>
        <tissue evidence="1">Whole animal</tissue>
    </source>
</reference>
<accession>A0ABR1DHI8</accession>
<name>A0ABR1DHI8_NECAM</name>
<comment type="caution">
    <text evidence="1">The sequence shown here is derived from an EMBL/GenBank/DDBJ whole genome shotgun (WGS) entry which is preliminary data.</text>
</comment>
<evidence type="ECO:0000313" key="2">
    <source>
        <dbReference type="Proteomes" id="UP001303046"/>
    </source>
</evidence>
<gene>
    <name evidence="1" type="primary">Necator_chrIV.g15432</name>
    <name evidence="1" type="ORF">RB195_002137</name>
</gene>
<sequence length="162" mass="19115">MTHRYCTRHMVFYRRIPRNVTLLSVACCVTYAEPCLGEMGREKDVSTRLIRPTIPEFDTSRLLLFVERWDPNWEHDASIKIFDEGIAQYMLADIESHYKYMAALILSKPSLRCRLVEEEPDDILDAEGNRITLTKPANLSNDEIKKIEYMKQILHKRGYRFE</sequence>
<dbReference type="EMBL" id="JAVFWL010000004">
    <property type="protein sequence ID" value="KAK6749945.1"/>
    <property type="molecule type" value="Genomic_DNA"/>
</dbReference>
<dbReference type="Proteomes" id="UP001303046">
    <property type="component" value="Unassembled WGS sequence"/>
</dbReference>
<evidence type="ECO:0000313" key="1">
    <source>
        <dbReference type="EMBL" id="KAK6749945.1"/>
    </source>
</evidence>
<keyword evidence="2" id="KW-1185">Reference proteome</keyword>